<proteinExistence type="predicted"/>
<dbReference type="Proteomes" id="UP001210678">
    <property type="component" value="Unassembled WGS sequence"/>
</dbReference>
<gene>
    <name evidence="1" type="ORF">PGX00_06695</name>
</gene>
<dbReference type="RefSeq" id="WP_272133862.1">
    <property type="nucleotide sequence ID" value="NZ_JAQLOI010000001.1"/>
</dbReference>
<accession>A0ABT4YP96</accession>
<evidence type="ECO:0000313" key="2">
    <source>
        <dbReference type="Proteomes" id="UP001210678"/>
    </source>
</evidence>
<evidence type="ECO:0000313" key="1">
    <source>
        <dbReference type="EMBL" id="MDB1123365.1"/>
    </source>
</evidence>
<keyword evidence="2" id="KW-1185">Reference proteome</keyword>
<sequence length="68" mass="7515">MKGFSLWGAMSPNLIELELGKSQQYELAYALAKLKIQSVLSLKTCIALDKLHCIYANGIVTNIDKDSI</sequence>
<organism evidence="1 2">
    <name type="scientific">Vibrio algarum</name>
    <dbReference type="NCBI Taxonomy" id="3020714"/>
    <lineage>
        <taxon>Bacteria</taxon>
        <taxon>Pseudomonadati</taxon>
        <taxon>Pseudomonadota</taxon>
        <taxon>Gammaproteobacteria</taxon>
        <taxon>Vibrionales</taxon>
        <taxon>Vibrionaceae</taxon>
        <taxon>Vibrio</taxon>
    </lineage>
</organism>
<protein>
    <submittedName>
        <fullName evidence="1">Uncharacterized protein</fullName>
    </submittedName>
</protein>
<comment type="caution">
    <text evidence="1">The sequence shown here is derived from an EMBL/GenBank/DDBJ whole genome shotgun (WGS) entry which is preliminary data.</text>
</comment>
<name>A0ABT4YP96_9VIBR</name>
<dbReference type="EMBL" id="JAQLOI010000001">
    <property type="protein sequence ID" value="MDB1123365.1"/>
    <property type="molecule type" value="Genomic_DNA"/>
</dbReference>
<reference evidence="1 2" key="1">
    <citation type="submission" date="2023-01" db="EMBL/GenBank/DDBJ databases">
        <title>Vibrio sp. KJ40-1 sp.nov, isolated from marine algae.</title>
        <authorList>
            <person name="Butt M."/>
            <person name="Kim J.M.J."/>
            <person name="Jeon C.O.C."/>
        </authorList>
    </citation>
    <scope>NUCLEOTIDE SEQUENCE [LARGE SCALE GENOMIC DNA]</scope>
    <source>
        <strain evidence="1 2">KJ40-1</strain>
    </source>
</reference>